<dbReference type="GO" id="GO:0003713">
    <property type="term" value="F:transcription coactivator activity"/>
    <property type="evidence" value="ECO:0007669"/>
    <property type="project" value="InterPro"/>
</dbReference>
<feature type="domain" description="Mediator complex subunit 15 KIX" evidence="3">
    <location>
        <begin position="16"/>
        <end position="88"/>
    </location>
</feature>
<dbReference type="InterPro" id="IPR036529">
    <property type="entry name" value="KIX_dom_sf"/>
</dbReference>
<dbReference type="InterPro" id="IPR036546">
    <property type="entry name" value="MED15_KIX"/>
</dbReference>
<evidence type="ECO:0000259" key="3">
    <source>
        <dbReference type="Pfam" id="PF16987"/>
    </source>
</evidence>
<dbReference type="GO" id="GO:0005634">
    <property type="term" value="C:nucleus"/>
    <property type="evidence" value="ECO:0007669"/>
    <property type="project" value="UniProtKB-SubCell"/>
</dbReference>
<dbReference type="SUPFAM" id="SSF47040">
    <property type="entry name" value="Kix domain of CBP (creb binding protein)"/>
    <property type="match status" value="1"/>
</dbReference>
<reference evidence="4" key="1">
    <citation type="journal article" date="2019" name="Science">
        <title>Mutation of a bHLH transcription factor allowed almond domestication.</title>
        <authorList>
            <person name="Sanchez-Perez R."/>
            <person name="Pavan S."/>
            <person name="Mazzeo R."/>
            <person name="Moldovan C."/>
            <person name="Aiese Cigliano R."/>
            <person name="Del Cueto J."/>
            <person name="Ricciardi F."/>
            <person name="Lotti C."/>
            <person name="Ricciardi L."/>
            <person name="Dicenta F."/>
            <person name="Lopez-Marques R.L."/>
            <person name="Lindberg Moller B."/>
        </authorList>
    </citation>
    <scope>NUCLEOTIDE SEQUENCE</scope>
</reference>
<evidence type="ECO:0000256" key="2">
    <source>
        <dbReference type="ARBA" id="ARBA00023242"/>
    </source>
</evidence>
<dbReference type="EMBL" id="AP019302">
    <property type="protein sequence ID" value="BBH05768.1"/>
    <property type="molecule type" value="Genomic_DNA"/>
</dbReference>
<dbReference type="Gene3D" id="1.10.246.20">
    <property type="entry name" value="Coactivator CBP, KIX domain"/>
    <property type="match status" value="1"/>
</dbReference>
<dbReference type="PANTHER" id="PTHR33137:SF4">
    <property type="entry name" value="MEDIATOR OF RNA POLYMERASE II TRANSCRIPTION SUBUNIT 15A-RELATED"/>
    <property type="match status" value="1"/>
</dbReference>
<protein>
    <submittedName>
        <fullName evidence="4">Mediator of RNA polymerase II transcription subunit 15a</fullName>
    </submittedName>
</protein>
<dbReference type="PANTHER" id="PTHR33137">
    <property type="entry name" value="MEDIATOR OF RNA POLYMERASE II TRANSCRIPTION SUBUNIT 15A-RELATED"/>
    <property type="match status" value="1"/>
</dbReference>
<name>A0A4Y1RPC0_PRUDU</name>
<comment type="subcellular location">
    <subcellularLocation>
        <location evidence="1">Nucleus</location>
    </subcellularLocation>
</comment>
<organism evidence="4">
    <name type="scientific">Prunus dulcis</name>
    <name type="common">Almond</name>
    <name type="synonym">Amygdalus dulcis</name>
    <dbReference type="NCBI Taxonomy" id="3755"/>
    <lineage>
        <taxon>Eukaryota</taxon>
        <taxon>Viridiplantae</taxon>
        <taxon>Streptophyta</taxon>
        <taxon>Embryophyta</taxon>
        <taxon>Tracheophyta</taxon>
        <taxon>Spermatophyta</taxon>
        <taxon>Magnoliopsida</taxon>
        <taxon>eudicotyledons</taxon>
        <taxon>Gunneridae</taxon>
        <taxon>Pentapetalae</taxon>
        <taxon>rosids</taxon>
        <taxon>fabids</taxon>
        <taxon>Rosales</taxon>
        <taxon>Rosaceae</taxon>
        <taxon>Amygdaloideae</taxon>
        <taxon>Amygdaleae</taxon>
        <taxon>Prunus</taxon>
    </lineage>
</organism>
<dbReference type="GO" id="GO:0031490">
    <property type="term" value="F:chromatin DNA binding"/>
    <property type="evidence" value="ECO:0007669"/>
    <property type="project" value="InterPro"/>
</dbReference>
<sequence>MLYCWFGLADLMDADSDWRTQFLPSSRQRIVVKIMDAIKRYPPFSGDGLDEIRRTAVKIEEKIYDVALSQTEYLRTISLKMIMIASRSESLGRMRPSNLKRRRILARDL</sequence>
<evidence type="ECO:0000256" key="1">
    <source>
        <dbReference type="ARBA" id="ARBA00004123"/>
    </source>
</evidence>
<gene>
    <name evidence="4" type="ORF">Prudu_017253</name>
</gene>
<dbReference type="AlphaFoldDB" id="A0A4Y1RPC0"/>
<evidence type="ECO:0000313" key="4">
    <source>
        <dbReference type="EMBL" id="BBH05768.1"/>
    </source>
</evidence>
<dbReference type="InterPro" id="IPR044661">
    <property type="entry name" value="MED15a/b/c-like"/>
</dbReference>
<proteinExistence type="predicted"/>
<accession>A0A4Y1RPC0</accession>
<dbReference type="Pfam" id="PF16987">
    <property type="entry name" value="KIX_2"/>
    <property type="match status" value="1"/>
</dbReference>
<keyword evidence="2" id="KW-0539">Nucleus</keyword>